<keyword evidence="13" id="KW-1185">Reference proteome</keyword>
<feature type="compositionally biased region" description="Basic and acidic residues" evidence="9">
    <location>
        <begin position="159"/>
        <end position="171"/>
    </location>
</feature>
<dbReference type="GO" id="GO:0016887">
    <property type="term" value="F:ATP hydrolysis activity"/>
    <property type="evidence" value="ECO:0007669"/>
    <property type="project" value="InterPro"/>
</dbReference>
<feature type="domain" description="Helicase C-terminal" evidence="11">
    <location>
        <begin position="1208"/>
        <end position="1358"/>
    </location>
</feature>
<dbReference type="PANTHER" id="PTHR45797">
    <property type="entry name" value="RAD54-LIKE"/>
    <property type="match status" value="1"/>
</dbReference>
<dbReference type="InterPro" id="IPR001650">
    <property type="entry name" value="Helicase_C-like"/>
</dbReference>
<feature type="compositionally biased region" description="Basic and acidic residues" evidence="9">
    <location>
        <begin position="1788"/>
        <end position="1806"/>
    </location>
</feature>
<dbReference type="GO" id="GO:0004386">
    <property type="term" value="F:helicase activity"/>
    <property type="evidence" value="ECO:0007669"/>
    <property type="project" value="UniProtKB-KW"/>
</dbReference>
<feature type="region of interest" description="Disordered" evidence="9">
    <location>
        <begin position="123"/>
        <end position="142"/>
    </location>
</feature>
<dbReference type="Gene3D" id="3.40.50.10810">
    <property type="entry name" value="Tandem AAA-ATPase domain"/>
    <property type="match status" value="1"/>
</dbReference>
<evidence type="ECO:0000256" key="9">
    <source>
        <dbReference type="SAM" id="MobiDB-lite"/>
    </source>
</evidence>
<feature type="region of interest" description="Disordered" evidence="9">
    <location>
        <begin position="1530"/>
        <end position="1566"/>
    </location>
</feature>
<feature type="region of interest" description="Disordered" evidence="9">
    <location>
        <begin position="561"/>
        <end position="589"/>
    </location>
</feature>
<dbReference type="InterPro" id="IPR056026">
    <property type="entry name" value="DUF7607"/>
</dbReference>
<dbReference type="PROSITE" id="PS51192">
    <property type="entry name" value="HELICASE_ATP_BIND_1"/>
    <property type="match status" value="1"/>
</dbReference>
<keyword evidence="7" id="KW-0238">DNA-binding</keyword>
<gene>
    <name evidence="12" type="ORF">N0V93_004996</name>
</gene>
<evidence type="ECO:0000256" key="1">
    <source>
        <dbReference type="ARBA" id="ARBA00004123"/>
    </source>
</evidence>
<comment type="caution">
    <text evidence="12">The sequence shown here is derived from an EMBL/GenBank/DDBJ whole genome shotgun (WGS) entry which is preliminary data.</text>
</comment>
<dbReference type="InterPro" id="IPR044574">
    <property type="entry name" value="ARIP4-like"/>
</dbReference>
<dbReference type="InterPro" id="IPR027417">
    <property type="entry name" value="P-loop_NTPase"/>
</dbReference>
<evidence type="ECO:0000313" key="12">
    <source>
        <dbReference type="EMBL" id="KAJ4391379.1"/>
    </source>
</evidence>
<evidence type="ECO:0000256" key="4">
    <source>
        <dbReference type="ARBA" id="ARBA00022801"/>
    </source>
</evidence>
<feature type="domain" description="Helicase ATP-binding" evidence="10">
    <location>
        <begin position="831"/>
        <end position="1018"/>
    </location>
</feature>
<dbReference type="Gene3D" id="3.40.50.300">
    <property type="entry name" value="P-loop containing nucleotide triphosphate hydrolases"/>
    <property type="match status" value="1"/>
</dbReference>
<comment type="subcellular location">
    <subcellularLocation>
        <location evidence="1">Nucleus</location>
    </subcellularLocation>
</comment>
<keyword evidence="8" id="KW-0539">Nucleus</keyword>
<feature type="compositionally biased region" description="Polar residues" evidence="9">
    <location>
        <begin position="563"/>
        <end position="580"/>
    </location>
</feature>
<feature type="region of interest" description="Disordered" evidence="9">
    <location>
        <begin position="159"/>
        <end position="184"/>
    </location>
</feature>
<dbReference type="GO" id="GO:0003677">
    <property type="term" value="F:DNA binding"/>
    <property type="evidence" value="ECO:0007669"/>
    <property type="project" value="UniProtKB-KW"/>
</dbReference>
<feature type="region of interest" description="Disordered" evidence="9">
    <location>
        <begin position="1768"/>
        <end position="1825"/>
    </location>
</feature>
<dbReference type="SUPFAM" id="SSF52540">
    <property type="entry name" value="P-loop containing nucleoside triphosphate hydrolases"/>
    <property type="match status" value="2"/>
</dbReference>
<feature type="compositionally biased region" description="Polar residues" evidence="9">
    <location>
        <begin position="1530"/>
        <end position="1546"/>
    </location>
</feature>
<evidence type="ECO:0000256" key="8">
    <source>
        <dbReference type="ARBA" id="ARBA00023242"/>
    </source>
</evidence>
<keyword evidence="3" id="KW-0547">Nucleotide-binding</keyword>
<evidence type="ECO:0000313" key="13">
    <source>
        <dbReference type="Proteomes" id="UP001140453"/>
    </source>
</evidence>
<protein>
    <submittedName>
        <fullName evidence="12">Uncharacterized protein</fullName>
    </submittedName>
</protein>
<dbReference type="InterPro" id="IPR000330">
    <property type="entry name" value="SNF2_N"/>
</dbReference>
<organism evidence="12 13">
    <name type="scientific">Gnomoniopsis smithogilvyi</name>
    <dbReference type="NCBI Taxonomy" id="1191159"/>
    <lineage>
        <taxon>Eukaryota</taxon>
        <taxon>Fungi</taxon>
        <taxon>Dikarya</taxon>
        <taxon>Ascomycota</taxon>
        <taxon>Pezizomycotina</taxon>
        <taxon>Sordariomycetes</taxon>
        <taxon>Sordariomycetidae</taxon>
        <taxon>Diaporthales</taxon>
        <taxon>Gnomoniaceae</taxon>
        <taxon>Gnomoniopsis</taxon>
    </lineage>
</organism>
<sequence length="1825" mass="203320">MASHKDDDPFSWDIDRVVQELCSSKRTWVPTPRMQFPDPADLEAKLREGEYDGELLLSSLTNEADLWSDLGITRGKFKQTLRTAIAQLRTRSPEYRKYERLLHCAPEDDLPFKRENQFLSPGLTDTATPASPAVDRSTPEQILGEAPARTFSVAVQNDLRHARNDDSDNSAKPKKKRRLETSGLTKVDLPARDTAISTAILTEADRFMVSSQPSNLLDRVLSGPGAYWGEGKLTLDDLFAHDVTDVDDDREFAWVQSQRVGRAKAKWVNSKMMKFLCETPLLEDTASDALPLFGESDEEDNPLRDLIERERDEEDEEVRQEKLRAEATCLHSDEIEASIQEMIQELAILWAETKLSTHQRKAYKIWNHAQQSRTRNKQIIQLTQSLRNENERLQGKVRYLQGNSYSSKRELRGLKPTLEPTVFEIEKIKWTITVLQGSRAPDKPDKASVPAKPRGNKKPKISSDGGIDIWSEDELDDFIVNDDSLFHATDDETSTHFADDELPGIINQPDDAMDVDAHTMNVDAPRVHDPGQSFRSTSDGDIEMFDLTQVEEADDPIELHTPIKSTSKTNVSSPLSSPQGDGQLPYSDPEKIAEKGTEYWRNKRDHKRLLVTLISNLSTQRRVKVLESAIYSDTPEELWQDQIEVAIMFHSGARDSEQPSDKVRRDVAMSVARFFHVFCGDSRPLGVEKFSAAGQQIMQKIAERKDDHFEEFWTFLRFLAPYFNVKPLDQEDVLLKGIATAEENELTPHQKSTRARLQKSARIRLHEAHSSQAKEARRLEFRAAANVAGGPAGLVVNESKEAGQGLVYVHPHIAHRIRPHQLEGVRFMWDEITKDTHKGCLLAHTMGLGKTMQTITLLSALAEAATSEDETVSSQIPEHLKVMKIVILCPVNVFSNWVEELYNWTPPHLLGNIHKLESSVNQYERSQVVEDWATEAGGSVLVVGYSLLISLKEDVRQRIQDVCSIVIGDEAHCFKNRVTKTGMAVNSFKTTSRIALTGSPLSNNVKEYYSMIDWVAPGFLGDPGEFNMRYGNPIEHGLSVRSDRGASRKAKVLLAALKKLVETKVHRMSMHALKGDLPPKVEFIIYLDLSDIQLAAYKAYLQGDLRNRPGGKIIVNNVWALQAVLPLLLAHPSIYHCKLKKDCAKIVEDMKEVKEIITEAEQPEEGGSDTASLEAPLGIPSETVLDALKVFDEPDKYNALSASYKMLVLDKIIEESLRLGDNVLVFSQKLAILDYIQEHLLQRKFRKSYRIDGAVNPNTRQGKVHSFNKSHGAVFLISTTAGGVGLNLHGANRVVIMDSQYNPTHEQQAVGRAYRIGQTKPVFVYWLLCDGTFEKTMQSKQIFKTQLSSRVVDDKAPIAKSDRNLSQWFTQPIQVPHQDTSHFRGRDPVLDAVLNSDITTGISSMETTDTFEEEEEDKELQPNELEQANQMALGNISELTLPDFSEDRHPSNSIPMPTVAHQSKVGGTSNLSALLQVHQQFSAAGFEAAEYGGPELWAKPLSRASAPGDLGLTYQGSADDSILHGFNRLGSQANAPTQAPTGNAFTRTGPGMKPSDVGATPPAFSQTTPLPFCMPGAEQVHQDYRAMLGDYQPPVLGTPNSHLFTTLLGTPKAEFAWQHRHPYGFDSVSSAAAGNPNEVASRPQARTTSLAVPSSFMVGEGASATRARDTFKLALREAVGTAKLVQGEALLDSIEEAMVSANIHGLARRTVWLKLQDVVKEYTKAAEAMVSQQASAFTLVTAQKAQVLLALGIHAAKDPDHARDFLRRSNKKQNDTNSAADFAAMESVLRKRQEKPIKQEKERSKQTEPSNGLGTSIFDPLVIDD</sequence>
<reference evidence="12" key="1">
    <citation type="submission" date="2022-10" db="EMBL/GenBank/DDBJ databases">
        <title>Tapping the CABI collections for fungal endophytes: first genome assemblies for Collariella, Neodidymelliopsis, Ascochyta clinopodiicola, Didymella pomorum, Didymosphaeria variabile, Neocosmospora piperis and Neocucurbitaria cava.</title>
        <authorList>
            <person name="Hill R."/>
        </authorList>
    </citation>
    <scope>NUCLEOTIDE SEQUENCE</scope>
    <source>
        <strain evidence="12">IMI 355082</strain>
    </source>
</reference>
<comment type="similarity">
    <text evidence="2">Belongs to the SNF2/RAD54 helicase family.</text>
</comment>
<evidence type="ECO:0000256" key="6">
    <source>
        <dbReference type="ARBA" id="ARBA00022840"/>
    </source>
</evidence>
<dbReference type="PROSITE" id="PS51194">
    <property type="entry name" value="HELICASE_CTER"/>
    <property type="match status" value="1"/>
</dbReference>
<dbReference type="CDD" id="cd18793">
    <property type="entry name" value="SF2_C_SNF"/>
    <property type="match status" value="1"/>
</dbReference>
<evidence type="ECO:0000256" key="3">
    <source>
        <dbReference type="ARBA" id="ARBA00022741"/>
    </source>
</evidence>
<evidence type="ECO:0000256" key="2">
    <source>
        <dbReference type="ARBA" id="ARBA00007025"/>
    </source>
</evidence>
<feature type="region of interest" description="Disordered" evidence="9">
    <location>
        <begin position="437"/>
        <end position="466"/>
    </location>
</feature>
<evidence type="ECO:0000259" key="11">
    <source>
        <dbReference type="PROSITE" id="PS51194"/>
    </source>
</evidence>
<dbReference type="SMART" id="SM00490">
    <property type="entry name" value="HELICc"/>
    <property type="match status" value="1"/>
</dbReference>
<keyword evidence="5" id="KW-0347">Helicase</keyword>
<proteinExistence type="inferred from homology"/>
<accession>A0A9W8YVV2</accession>
<dbReference type="Pfam" id="PF00176">
    <property type="entry name" value="SNF2-rel_dom"/>
    <property type="match status" value="1"/>
</dbReference>
<dbReference type="Pfam" id="PF24580">
    <property type="entry name" value="DUF7607"/>
    <property type="match status" value="1"/>
</dbReference>
<dbReference type="GO" id="GO:0005524">
    <property type="term" value="F:ATP binding"/>
    <property type="evidence" value="ECO:0007669"/>
    <property type="project" value="UniProtKB-KW"/>
</dbReference>
<dbReference type="Pfam" id="PF00271">
    <property type="entry name" value="Helicase_C"/>
    <property type="match status" value="1"/>
</dbReference>
<dbReference type="GO" id="GO:0005634">
    <property type="term" value="C:nucleus"/>
    <property type="evidence" value="ECO:0007669"/>
    <property type="project" value="UniProtKB-SubCell"/>
</dbReference>
<dbReference type="PANTHER" id="PTHR45797:SF1">
    <property type="entry name" value="HELICASE ARIP4"/>
    <property type="match status" value="1"/>
</dbReference>
<dbReference type="EMBL" id="JAPEVB010000003">
    <property type="protein sequence ID" value="KAJ4391379.1"/>
    <property type="molecule type" value="Genomic_DNA"/>
</dbReference>
<dbReference type="InterPro" id="IPR038718">
    <property type="entry name" value="SNF2-like_sf"/>
</dbReference>
<evidence type="ECO:0000259" key="10">
    <source>
        <dbReference type="PROSITE" id="PS51192"/>
    </source>
</evidence>
<name>A0A9W8YVV2_9PEZI</name>
<dbReference type="InterPro" id="IPR014001">
    <property type="entry name" value="Helicase_ATP-bd"/>
</dbReference>
<dbReference type="Proteomes" id="UP001140453">
    <property type="component" value="Unassembled WGS sequence"/>
</dbReference>
<evidence type="ECO:0000256" key="7">
    <source>
        <dbReference type="ARBA" id="ARBA00023125"/>
    </source>
</evidence>
<dbReference type="OrthoDB" id="2020972at2759"/>
<dbReference type="InterPro" id="IPR049730">
    <property type="entry name" value="SNF2/RAD54-like_C"/>
</dbReference>
<dbReference type="SMART" id="SM00487">
    <property type="entry name" value="DEXDc"/>
    <property type="match status" value="1"/>
</dbReference>
<keyword evidence="6" id="KW-0067">ATP-binding</keyword>
<evidence type="ECO:0000256" key="5">
    <source>
        <dbReference type="ARBA" id="ARBA00022806"/>
    </source>
</evidence>
<keyword evidence="4" id="KW-0378">Hydrolase</keyword>